<evidence type="ECO:0000313" key="1">
    <source>
        <dbReference type="EMBL" id="SUF55063.1"/>
    </source>
</evidence>
<gene>
    <name evidence="1" type="ORF">NCTC10252_00232</name>
</gene>
<accession>A0A379QD92</accession>
<dbReference type="EMBL" id="UGWP01000003">
    <property type="protein sequence ID" value="SUF55063.1"/>
    <property type="molecule type" value="Genomic_DNA"/>
</dbReference>
<name>A0A379QD92_SALER</name>
<organism evidence="1 2">
    <name type="scientific">Salmonella enterica</name>
    <name type="common">Salmonella choleraesuis</name>
    <dbReference type="NCBI Taxonomy" id="28901"/>
    <lineage>
        <taxon>Bacteria</taxon>
        <taxon>Pseudomonadati</taxon>
        <taxon>Pseudomonadota</taxon>
        <taxon>Gammaproteobacteria</taxon>
        <taxon>Enterobacterales</taxon>
        <taxon>Enterobacteriaceae</taxon>
        <taxon>Salmonella</taxon>
    </lineage>
</organism>
<proteinExistence type="predicted"/>
<sequence>MVFQPVFKRGEAQKPPAAVEEKRGVKVKLAWWLSVKIELDLTQVMIDQQLEIIRSHA</sequence>
<evidence type="ECO:0000313" key="2">
    <source>
        <dbReference type="Proteomes" id="UP000254597"/>
    </source>
</evidence>
<protein>
    <submittedName>
        <fullName evidence="1">Uncharacterized protein</fullName>
    </submittedName>
</protein>
<dbReference type="AlphaFoldDB" id="A0A379QD92"/>
<reference evidence="1 2" key="1">
    <citation type="submission" date="2018-06" db="EMBL/GenBank/DDBJ databases">
        <authorList>
            <consortium name="Pathogen Informatics"/>
            <person name="Doyle S."/>
        </authorList>
    </citation>
    <scope>NUCLEOTIDE SEQUENCE [LARGE SCALE GENOMIC DNA]</scope>
    <source>
        <strain evidence="1 2">NCTC10252</strain>
    </source>
</reference>
<dbReference type="Proteomes" id="UP000254597">
    <property type="component" value="Unassembled WGS sequence"/>
</dbReference>